<dbReference type="OrthoDB" id="9811522at2"/>
<keyword evidence="3 6" id="KW-0812">Transmembrane</keyword>
<dbReference type="EMBL" id="UGVL01000001">
    <property type="protein sequence ID" value="SUE33111.1"/>
    <property type="molecule type" value="Genomic_DNA"/>
</dbReference>
<evidence type="ECO:0000256" key="4">
    <source>
        <dbReference type="ARBA" id="ARBA00022989"/>
    </source>
</evidence>
<dbReference type="RefSeq" id="WP_051214384.1">
    <property type="nucleotide sequence ID" value="NZ_UGVL01000001.1"/>
</dbReference>
<feature type="transmembrane region" description="Helical" evidence="6">
    <location>
        <begin position="356"/>
        <end position="374"/>
    </location>
</feature>
<feature type="transmembrane region" description="Helical" evidence="6">
    <location>
        <begin position="21"/>
        <end position="39"/>
    </location>
</feature>
<proteinExistence type="predicted"/>
<protein>
    <submittedName>
        <fullName evidence="8">ABC-2 family transporter protein</fullName>
    </submittedName>
</protein>
<dbReference type="Pfam" id="PF12698">
    <property type="entry name" value="ABC2_membrane_3"/>
    <property type="match status" value="1"/>
</dbReference>
<dbReference type="Gene3D" id="3.40.1710.10">
    <property type="entry name" value="abc type-2 transporter like domain"/>
    <property type="match status" value="1"/>
</dbReference>
<feature type="transmembrane region" description="Helical" evidence="6">
    <location>
        <begin position="295"/>
        <end position="313"/>
    </location>
</feature>
<feature type="transmembrane region" description="Helical" evidence="6">
    <location>
        <begin position="266"/>
        <end position="288"/>
    </location>
</feature>
<evidence type="ECO:0000256" key="6">
    <source>
        <dbReference type="SAM" id="Phobius"/>
    </source>
</evidence>
<name>A0A379MN97_9BACT</name>
<evidence type="ECO:0000259" key="7">
    <source>
        <dbReference type="Pfam" id="PF12698"/>
    </source>
</evidence>
<keyword evidence="4 6" id="KW-1133">Transmembrane helix</keyword>
<accession>A0A379MN97</accession>
<keyword evidence="9" id="KW-1185">Reference proteome</keyword>
<dbReference type="GO" id="GO:0005886">
    <property type="term" value="C:plasma membrane"/>
    <property type="evidence" value="ECO:0007669"/>
    <property type="project" value="UniProtKB-SubCell"/>
</dbReference>
<reference evidence="8 9" key="1">
    <citation type="submission" date="2018-06" db="EMBL/GenBank/DDBJ databases">
        <authorList>
            <consortium name="Pathogen Informatics"/>
            <person name="Doyle S."/>
        </authorList>
    </citation>
    <scope>NUCLEOTIDE SEQUENCE [LARGE SCALE GENOMIC DNA]</scope>
    <source>
        <strain evidence="8 9">NCTC11190</strain>
    </source>
</reference>
<evidence type="ECO:0000313" key="8">
    <source>
        <dbReference type="EMBL" id="SUE33111.1"/>
    </source>
</evidence>
<keyword evidence="2" id="KW-1003">Cell membrane</keyword>
<feature type="transmembrane region" description="Helical" evidence="6">
    <location>
        <begin position="233"/>
        <end position="254"/>
    </location>
</feature>
<evidence type="ECO:0000313" key="9">
    <source>
        <dbReference type="Proteomes" id="UP000255233"/>
    </source>
</evidence>
<keyword evidence="5 6" id="KW-0472">Membrane</keyword>
<dbReference type="InterPro" id="IPR051449">
    <property type="entry name" value="ABC-2_transporter_component"/>
</dbReference>
<feature type="domain" description="ABC-2 type transporter transmembrane" evidence="7">
    <location>
        <begin position="23"/>
        <end position="371"/>
    </location>
</feature>
<sequence>MKQFWKITKTEFVSIFKDGGAMLILFGAMLIYGTLYPLIYAPQVVRNFPVAVVDLDNTPPSRKLARMLDATPEADVRYDARSLDEAEQLFLDRKIYGVLYIPQGYEKRILAGEQNHVSLYADGGYFLLYSDFLGAVGEVVGAAGAEVQIGTLTAGGLNRQQAEWTAQPVAYDVNMLYNPYGGYATAILPPVLILIAQQLLLVGIGMVGGTWYEKGTWRRFRDYSATRLTFAKATAYLFLYIPLMLYMFSFQYKFFGYPMNGNHLDLLAIFLPYLLSVIFLGLTFGALFRKRETSMMMLIVTSVFFLIVSGISWPREGMPEWIYALGRLVPSSSGIDALVRIRTMGATLADVVPEAVTLWTLTGIYGLTAILATLRRTRELQTAAAKVRTEHYKTNTESE</sequence>
<dbReference type="InterPro" id="IPR013525">
    <property type="entry name" value="ABC2_TM"/>
</dbReference>
<dbReference type="PANTHER" id="PTHR30294:SF46">
    <property type="entry name" value="ABC TRANSPORTER PERMEASE"/>
    <property type="match status" value="1"/>
</dbReference>
<evidence type="ECO:0000256" key="2">
    <source>
        <dbReference type="ARBA" id="ARBA00022475"/>
    </source>
</evidence>
<dbReference type="Proteomes" id="UP000255233">
    <property type="component" value="Unassembled WGS sequence"/>
</dbReference>
<dbReference type="STRING" id="880526.GCA_000427365_01137"/>
<gene>
    <name evidence="8" type="ORF">NCTC11190_00306</name>
</gene>
<organism evidence="8 9">
    <name type="scientific">Rikenella microfusus</name>
    <dbReference type="NCBI Taxonomy" id="28139"/>
    <lineage>
        <taxon>Bacteria</taxon>
        <taxon>Pseudomonadati</taxon>
        <taxon>Bacteroidota</taxon>
        <taxon>Bacteroidia</taxon>
        <taxon>Bacteroidales</taxon>
        <taxon>Rikenellaceae</taxon>
        <taxon>Rikenella</taxon>
    </lineage>
</organism>
<dbReference type="AlphaFoldDB" id="A0A379MN97"/>
<feature type="transmembrane region" description="Helical" evidence="6">
    <location>
        <begin position="187"/>
        <end position="212"/>
    </location>
</feature>
<evidence type="ECO:0000256" key="3">
    <source>
        <dbReference type="ARBA" id="ARBA00022692"/>
    </source>
</evidence>
<comment type="subcellular location">
    <subcellularLocation>
        <location evidence="1">Cell membrane</location>
        <topology evidence="1">Multi-pass membrane protein</topology>
    </subcellularLocation>
</comment>
<dbReference type="PANTHER" id="PTHR30294">
    <property type="entry name" value="MEMBRANE COMPONENT OF ABC TRANSPORTER YHHJ-RELATED"/>
    <property type="match status" value="1"/>
</dbReference>
<dbReference type="GO" id="GO:0140359">
    <property type="term" value="F:ABC-type transporter activity"/>
    <property type="evidence" value="ECO:0007669"/>
    <property type="project" value="InterPro"/>
</dbReference>
<evidence type="ECO:0000256" key="5">
    <source>
        <dbReference type="ARBA" id="ARBA00023136"/>
    </source>
</evidence>
<evidence type="ECO:0000256" key="1">
    <source>
        <dbReference type="ARBA" id="ARBA00004651"/>
    </source>
</evidence>